<dbReference type="EMBL" id="LR215061">
    <property type="protein sequence ID" value="VEV55248.1"/>
    <property type="molecule type" value="Genomic_DNA"/>
</dbReference>
<feature type="compositionally biased region" description="Polar residues" evidence="1">
    <location>
        <begin position="367"/>
        <end position="378"/>
    </location>
</feature>
<feature type="compositionally biased region" description="Low complexity" evidence="1">
    <location>
        <begin position="542"/>
        <end position="553"/>
    </location>
</feature>
<evidence type="ECO:0000256" key="2">
    <source>
        <dbReference type="SAM" id="Phobius"/>
    </source>
</evidence>
<feature type="compositionally biased region" description="Polar residues" evidence="1">
    <location>
        <begin position="503"/>
        <end position="519"/>
    </location>
</feature>
<feature type="compositionally biased region" description="Polar residues" evidence="1">
    <location>
        <begin position="193"/>
        <end position="214"/>
    </location>
</feature>
<reference evidence="4 6" key="1">
    <citation type="submission" date="2013-02" db="EMBL/GenBank/DDBJ databases">
        <title>The Genome Sequence of Plasmodium vinckei vinckei.</title>
        <authorList>
            <consortium name="The Broad Institute Genome Sequencing Platform"/>
            <consortium name="The Broad Institute Genome Sequencing Center for Infectious Disease"/>
            <person name="Neafsey D."/>
            <person name="Cheeseman I."/>
            <person name="Volkman S."/>
            <person name="Adams J."/>
            <person name="Walker B."/>
            <person name="Young S.K."/>
            <person name="Zeng Q."/>
            <person name="Gargeya S."/>
            <person name="Fitzgerald M."/>
            <person name="Haas B."/>
            <person name="Abouelleil A."/>
            <person name="Alvarado L."/>
            <person name="Arachchi H.M."/>
            <person name="Berlin A.M."/>
            <person name="Chapman S.B."/>
            <person name="Dewar J."/>
            <person name="Goldberg J."/>
            <person name="Griggs A."/>
            <person name="Gujja S."/>
            <person name="Hansen M."/>
            <person name="Howarth C."/>
            <person name="Imamovic A."/>
            <person name="Larimer J."/>
            <person name="McCowan C."/>
            <person name="Murphy C."/>
            <person name="Neiman D."/>
            <person name="Pearson M."/>
            <person name="Priest M."/>
            <person name="Roberts A."/>
            <person name="Saif S."/>
            <person name="Shea T."/>
            <person name="Sisk P."/>
            <person name="Sykes S."/>
            <person name="Wortman J."/>
            <person name="Nusbaum C."/>
            <person name="Birren B."/>
        </authorList>
    </citation>
    <scope>NUCLEOTIDE SEQUENCE [LARGE SCALE GENOMIC DNA]</scope>
    <source>
        <strain evidence="4">Vinckei</strain>
        <strain evidence="6">vinckei</strain>
    </source>
</reference>
<name>A0A081IC63_PLAVN</name>
<evidence type="ECO:0000313" key="5">
    <source>
        <dbReference type="EMBL" id="VEV55248.1"/>
    </source>
</evidence>
<feature type="compositionally biased region" description="Polar residues" evidence="1">
    <location>
        <begin position="173"/>
        <end position="185"/>
    </location>
</feature>
<evidence type="ECO:0000313" key="6">
    <source>
        <dbReference type="Proteomes" id="UP000030681"/>
    </source>
</evidence>
<keyword evidence="2" id="KW-1133">Transmembrane helix</keyword>
<feature type="region of interest" description="Disordered" evidence="1">
    <location>
        <begin position="489"/>
        <end position="568"/>
    </location>
</feature>
<feature type="region of interest" description="Disordered" evidence="1">
    <location>
        <begin position="118"/>
        <end position="397"/>
    </location>
</feature>
<feature type="compositionally biased region" description="Basic and acidic residues" evidence="1">
    <location>
        <begin position="160"/>
        <end position="169"/>
    </location>
</feature>
<feature type="transmembrane region" description="Helical" evidence="2">
    <location>
        <begin position="591"/>
        <end position="612"/>
    </location>
</feature>
<dbReference type="OrthoDB" id="383129at2759"/>
<feature type="compositionally biased region" description="Basic and acidic residues" evidence="1">
    <location>
        <begin position="380"/>
        <end position="391"/>
    </location>
</feature>
<organism evidence="4 6">
    <name type="scientific">Plasmodium vinckei vinckei</name>
    <dbReference type="NCBI Taxonomy" id="54757"/>
    <lineage>
        <taxon>Eukaryota</taxon>
        <taxon>Sar</taxon>
        <taxon>Alveolata</taxon>
        <taxon>Apicomplexa</taxon>
        <taxon>Aconoidasida</taxon>
        <taxon>Haemosporida</taxon>
        <taxon>Plasmodiidae</taxon>
        <taxon>Plasmodium</taxon>
        <taxon>Plasmodium (Vinckeia)</taxon>
    </lineage>
</organism>
<keyword evidence="2" id="KW-0812">Transmembrane</keyword>
<feature type="compositionally biased region" description="Polar residues" evidence="1">
    <location>
        <begin position="269"/>
        <end position="286"/>
    </location>
</feature>
<keyword evidence="3" id="KW-0732">Signal</keyword>
<proteinExistence type="predicted"/>
<reference evidence="5 7" key="2">
    <citation type="submission" date="2019-01" db="EMBL/GenBank/DDBJ databases">
        <authorList>
            <person name="Ramaprasad A."/>
        </authorList>
    </citation>
    <scope>NUCLEOTIDE SEQUENCE [LARGE SCALE GENOMIC DNA]</scope>
</reference>
<dbReference type="Proteomes" id="UP000030681">
    <property type="component" value="Unassembled WGS sequence"/>
</dbReference>
<dbReference type="KEGG" id="pvv:PVVCY_0501330"/>
<feature type="chain" id="PRO_5044052551" evidence="3">
    <location>
        <begin position="26"/>
        <end position="647"/>
    </location>
</feature>
<evidence type="ECO:0000313" key="4">
    <source>
        <dbReference type="EMBL" id="KEG01271.1"/>
    </source>
</evidence>
<feature type="compositionally biased region" description="Basic and acidic residues" evidence="1">
    <location>
        <begin position="288"/>
        <end position="308"/>
    </location>
</feature>
<keyword evidence="2" id="KW-0472">Membrane</keyword>
<feature type="compositionally biased region" description="Basic and acidic residues" evidence="1">
    <location>
        <begin position="554"/>
        <end position="568"/>
    </location>
</feature>
<feature type="signal peptide" evidence="3">
    <location>
        <begin position="1"/>
        <end position="25"/>
    </location>
</feature>
<dbReference type="GeneID" id="19962065"/>
<gene>
    <name evidence="5" type="ORF">PVVCY_0501330</name>
    <name evidence="4" type="ORF">YYE_03859</name>
</gene>
<keyword evidence="5" id="KW-0477">Merozoite</keyword>
<evidence type="ECO:0000256" key="3">
    <source>
        <dbReference type="SAM" id="SignalP"/>
    </source>
</evidence>
<dbReference type="VEuPathDB" id="PlasmoDB:PVVCY_0501330"/>
<feature type="compositionally biased region" description="Basic and acidic residues" evidence="1">
    <location>
        <begin position="219"/>
        <end position="243"/>
    </location>
</feature>
<dbReference type="Proteomes" id="UP000290582">
    <property type="component" value="Chromosome PVVCY_05"/>
</dbReference>
<feature type="compositionally biased region" description="Basic and acidic residues" evidence="1">
    <location>
        <begin position="520"/>
        <end position="541"/>
    </location>
</feature>
<dbReference type="AlphaFoldDB" id="A0A081IC63"/>
<dbReference type="RefSeq" id="XP_008625726.1">
    <property type="nucleotide sequence ID" value="XM_008627504.1"/>
</dbReference>
<protein>
    <submittedName>
        <fullName evidence="5">Merozoite TRAP-like protein, putative</fullName>
    </submittedName>
</protein>
<feature type="compositionally biased region" description="Polar residues" evidence="1">
    <location>
        <begin position="123"/>
        <end position="159"/>
    </location>
</feature>
<evidence type="ECO:0000313" key="7">
    <source>
        <dbReference type="Proteomes" id="UP000290582"/>
    </source>
</evidence>
<accession>A0A081IC63</accession>
<evidence type="ECO:0000256" key="1">
    <source>
        <dbReference type="SAM" id="MobiDB-lite"/>
    </source>
</evidence>
<sequence length="647" mass="71173">MKTHITSYLYAYVLFVIIQIKYNSANETCDNWGPWSPCDKNTTTRVCLNSPSLKEAKHCTNCNEWSEWLECKDGKRSRHIINCPYINETQDCLTDINGEVIYKNSQLNFDNLYAEHQKEQSSKSKGNIKTRFLQTQDNSDPVKTQDSTQKETTPSSEATTQEKKQDKPGTDQAAINQAAGISTGISEEKNVPGTGSETTATSKDNNTIVTTDGQTIEGGKADVKSGEDTLKSTTEEETSKVNTDKGSSAPVASGEEVKVTNAIVPGTDTLESPTSVVSTPDATTVEVTGKKETNGEEGATDERLKQKPEGVSQTEETLGNKESVDNSAGDVTVDKSEESTGQGSEGISKVTETGTEGITPIVPENAGTDSTSVLTSDPSPIHEGKSVRESPELSATTNERDAVIMRSTTDPIISEVNTNHISSPTLTMEDRNLNNIYNRNSDLNLTSMHTYNDLNVNDNLHSHMNSRYGESMGRSYKFGALRNGLPSNYHGHNGPYRDMHHMGNSNNLYQSSYKSNLRNNGHDESHSEYNNGHNEHNEHNGHCNCSTNNANEESNSHESHRAYGNEERNYHNRYRQSGYNNSEGNDHYSKIYVASGMGIVILLSGAVATYALNNDKNKKNNDYIFSNGFADIPASKMVHEDEFWGTE</sequence>
<dbReference type="EMBL" id="KL446952">
    <property type="protein sequence ID" value="KEG01271.1"/>
    <property type="molecule type" value="Genomic_DNA"/>
</dbReference>